<accession>A0A9N9ELP5</accession>
<evidence type="ECO:0000313" key="1">
    <source>
        <dbReference type="EMBL" id="CAG8680600.1"/>
    </source>
</evidence>
<gene>
    <name evidence="1" type="ORF">RFULGI_LOCUS9596</name>
</gene>
<sequence length="48" mass="5499">TEQVNKQVKSKSYCCCKEPTVKLRVVHVVKAVPDVVDVYYKENVISLM</sequence>
<protein>
    <submittedName>
        <fullName evidence="1">14049_t:CDS:1</fullName>
    </submittedName>
</protein>
<evidence type="ECO:0000313" key="2">
    <source>
        <dbReference type="Proteomes" id="UP000789396"/>
    </source>
</evidence>
<dbReference type="Proteomes" id="UP000789396">
    <property type="component" value="Unassembled WGS sequence"/>
</dbReference>
<name>A0A9N9ELP5_9GLOM</name>
<organism evidence="1 2">
    <name type="scientific">Racocetra fulgida</name>
    <dbReference type="NCBI Taxonomy" id="60492"/>
    <lineage>
        <taxon>Eukaryota</taxon>
        <taxon>Fungi</taxon>
        <taxon>Fungi incertae sedis</taxon>
        <taxon>Mucoromycota</taxon>
        <taxon>Glomeromycotina</taxon>
        <taxon>Glomeromycetes</taxon>
        <taxon>Diversisporales</taxon>
        <taxon>Gigasporaceae</taxon>
        <taxon>Racocetra</taxon>
    </lineage>
</organism>
<feature type="non-terminal residue" evidence="1">
    <location>
        <position position="1"/>
    </location>
</feature>
<dbReference type="AlphaFoldDB" id="A0A9N9ELP5"/>
<dbReference type="EMBL" id="CAJVPZ010017469">
    <property type="protein sequence ID" value="CAG8680600.1"/>
    <property type="molecule type" value="Genomic_DNA"/>
</dbReference>
<proteinExistence type="predicted"/>
<comment type="caution">
    <text evidence="1">The sequence shown here is derived from an EMBL/GenBank/DDBJ whole genome shotgun (WGS) entry which is preliminary data.</text>
</comment>
<keyword evidence="2" id="KW-1185">Reference proteome</keyword>
<reference evidence="1" key="1">
    <citation type="submission" date="2021-06" db="EMBL/GenBank/DDBJ databases">
        <authorList>
            <person name="Kallberg Y."/>
            <person name="Tangrot J."/>
            <person name="Rosling A."/>
        </authorList>
    </citation>
    <scope>NUCLEOTIDE SEQUENCE</scope>
    <source>
        <strain evidence="1">IN212</strain>
    </source>
</reference>